<dbReference type="Gene3D" id="3.30.70.270">
    <property type="match status" value="1"/>
</dbReference>
<dbReference type="OrthoDB" id="9776960at2"/>
<feature type="domain" description="GGDEF" evidence="1">
    <location>
        <begin position="189"/>
        <end position="322"/>
    </location>
</feature>
<dbReference type="InterPro" id="IPR000160">
    <property type="entry name" value="GGDEF_dom"/>
</dbReference>
<dbReference type="InterPro" id="IPR043128">
    <property type="entry name" value="Rev_trsase/Diguanyl_cyclase"/>
</dbReference>
<comment type="caution">
    <text evidence="2">The sequence shown here is derived from an EMBL/GenBank/DDBJ whole genome shotgun (WGS) entry which is preliminary data.</text>
</comment>
<accession>A0A4R1K4P3</accession>
<dbReference type="EMBL" id="SMGD01000011">
    <property type="protein sequence ID" value="TCK59115.1"/>
    <property type="molecule type" value="Genomic_DNA"/>
</dbReference>
<organism evidence="2 3">
    <name type="scientific">Celerinatantimonas diazotrophica</name>
    <dbReference type="NCBI Taxonomy" id="412034"/>
    <lineage>
        <taxon>Bacteria</taxon>
        <taxon>Pseudomonadati</taxon>
        <taxon>Pseudomonadota</taxon>
        <taxon>Gammaproteobacteria</taxon>
        <taxon>Celerinatantimonadaceae</taxon>
        <taxon>Celerinatantimonas</taxon>
    </lineage>
</organism>
<dbReference type="CDD" id="cd01949">
    <property type="entry name" value="GGDEF"/>
    <property type="match status" value="1"/>
</dbReference>
<gene>
    <name evidence="2" type="ORF">EV690_1283</name>
</gene>
<dbReference type="InterPro" id="IPR029787">
    <property type="entry name" value="Nucleotide_cyclase"/>
</dbReference>
<evidence type="ECO:0000313" key="3">
    <source>
        <dbReference type="Proteomes" id="UP000295565"/>
    </source>
</evidence>
<dbReference type="Pfam" id="PF00990">
    <property type="entry name" value="GGDEF"/>
    <property type="match status" value="1"/>
</dbReference>
<dbReference type="Gene3D" id="3.30.450.20">
    <property type="entry name" value="PAS domain"/>
    <property type="match status" value="1"/>
</dbReference>
<reference evidence="2 3" key="1">
    <citation type="submission" date="2019-03" db="EMBL/GenBank/DDBJ databases">
        <title>Genomic Encyclopedia of Type Strains, Phase IV (KMG-IV): sequencing the most valuable type-strain genomes for metagenomic binning, comparative biology and taxonomic classification.</title>
        <authorList>
            <person name="Goeker M."/>
        </authorList>
    </citation>
    <scope>NUCLEOTIDE SEQUENCE [LARGE SCALE GENOMIC DNA]</scope>
    <source>
        <strain evidence="2 3">DSM 18577</strain>
    </source>
</reference>
<dbReference type="SUPFAM" id="SSF55073">
    <property type="entry name" value="Nucleotide cyclase"/>
    <property type="match status" value="1"/>
</dbReference>
<dbReference type="NCBIfam" id="TIGR00254">
    <property type="entry name" value="GGDEF"/>
    <property type="match status" value="1"/>
</dbReference>
<proteinExistence type="predicted"/>
<evidence type="ECO:0000259" key="1">
    <source>
        <dbReference type="PROSITE" id="PS50887"/>
    </source>
</evidence>
<protein>
    <submittedName>
        <fullName evidence="2">Diguanylate cyclase (GGDEF)-like protein</fullName>
    </submittedName>
</protein>
<dbReference type="PANTHER" id="PTHR44757:SF2">
    <property type="entry name" value="BIOFILM ARCHITECTURE MAINTENANCE PROTEIN MBAA"/>
    <property type="match status" value="1"/>
</dbReference>
<dbReference type="PROSITE" id="PS50887">
    <property type="entry name" value="GGDEF"/>
    <property type="match status" value="1"/>
</dbReference>
<sequence length="328" mass="38212">MKGVDYRALLTQGSFSNINYSPSISTIEQLFTVIDGNRCTYWEFDFITNQFYFMKVAWDASTKRFTARSSTVSNIELIKHLHPSDQHRLQTKLRLHEEGIEPVFRAQIRYRKSPERSWHWLNCRGRIIAFENEQPKVVAGIYQNVTREQNRQERLKRMAKRDPLTGLPNRYALQETFAHCQQHTNESSMNMALFYLDLDGFKEVNDKINHRAGDELLTKLAHKLTHLTRHNETVYRIGGDEFALFVPRYQSKDELVVLAERITKAFHAEHVNMYGTQISIGISIGIATYRITDTLDSLLERADTRMYRVKNNGKSGFWMGSANHSLDD</sequence>
<keyword evidence="3" id="KW-1185">Reference proteome</keyword>
<dbReference type="PANTHER" id="PTHR44757">
    <property type="entry name" value="DIGUANYLATE CYCLASE DGCP"/>
    <property type="match status" value="1"/>
</dbReference>
<dbReference type="RefSeq" id="WP_131912089.1">
    <property type="nucleotide sequence ID" value="NZ_OU594967.1"/>
</dbReference>
<evidence type="ECO:0000313" key="2">
    <source>
        <dbReference type="EMBL" id="TCK59115.1"/>
    </source>
</evidence>
<dbReference type="Proteomes" id="UP000295565">
    <property type="component" value="Unassembled WGS sequence"/>
</dbReference>
<dbReference type="SMART" id="SM00267">
    <property type="entry name" value="GGDEF"/>
    <property type="match status" value="1"/>
</dbReference>
<dbReference type="AlphaFoldDB" id="A0A4R1K4P3"/>
<dbReference type="InterPro" id="IPR052155">
    <property type="entry name" value="Biofilm_reg_signaling"/>
</dbReference>
<name>A0A4R1K4P3_9GAMM</name>